<reference evidence="1" key="1">
    <citation type="submission" date="2009-10" db="EMBL/GenBank/DDBJ databases">
        <title>Diversity of trophic interactions inside an arsenic-rich microbial ecosystem.</title>
        <authorList>
            <person name="Bertin P.N."/>
            <person name="Heinrich-Salmeron A."/>
            <person name="Pelletier E."/>
            <person name="Goulhen-Chollet F."/>
            <person name="Arsene-Ploetze F."/>
            <person name="Gallien S."/>
            <person name="Calteau A."/>
            <person name="Vallenet D."/>
            <person name="Casiot C."/>
            <person name="Chane-Woon-Ming B."/>
            <person name="Giloteaux L."/>
            <person name="Barakat M."/>
            <person name="Bonnefoy V."/>
            <person name="Bruneel O."/>
            <person name="Chandler M."/>
            <person name="Cleiss J."/>
            <person name="Duran R."/>
            <person name="Elbaz-Poulichet F."/>
            <person name="Fonknechten N."/>
            <person name="Lauga B."/>
            <person name="Mornico D."/>
            <person name="Ortet P."/>
            <person name="Schaeffer C."/>
            <person name="Siguier P."/>
            <person name="Alexander Thil Smith A."/>
            <person name="Van Dorsselaer A."/>
            <person name="Weissenbach J."/>
            <person name="Medigue C."/>
            <person name="Le Paslier D."/>
        </authorList>
    </citation>
    <scope>NUCLEOTIDE SEQUENCE</scope>
</reference>
<dbReference type="EMBL" id="CABP01000113">
    <property type="protein sequence ID" value="CBI05403.1"/>
    <property type="molecule type" value="Genomic_DNA"/>
</dbReference>
<organism evidence="1">
    <name type="scientific">mine drainage metagenome</name>
    <dbReference type="NCBI Taxonomy" id="410659"/>
    <lineage>
        <taxon>unclassified sequences</taxon>
        <taxon>metagenomes</taxon>
        <taxon>ecological metagenomes</taxon>
    </lineage>
</organism>
<dbReference type="AlphaFoldDB" id="E6QDX7"/>
<accession>E6QDX7</accession>
<comment type="caution">
    <text evidence="1">The sequence shown here is derived from an EMBL/GenBank/DDBJ whole genome shotgun (WGS) entry which is preliminary data.</text>
</comment>
<proteinExistence type="predicted"/>
<name>E6QDX7_9ZZZZ</name>
<gene>
    <name evidence="1" type="ORF">CARN5_1102</name>
</gene>
<evidence type="ECO:0000313" key="1">
    <source>
        <dbReference type="EMBL" id="CBI05403.1"/>
    </source>
</evidence>
<protein>
    <submittedName>
        <fullName evidence="1">Uncharacterized protein</fullName>
    </submittedName>
</protein>
<sequence>MKRLQPTLVTAGEEVSLRYLGEITKIVQTIYPIGVIFHIVSDSTFYALPFGVTSVEAQNYIRSLRNCVVSLGLDHCINVHDMSDIMAPHLDRFQERFNYWWRKLLRDPFADGISKASYGQWLSSAMASINTRRMGLDYGEMREIFGGAPQISQGNYKADKIYEMAQKGLAEYRSLKAAIADIRWNTLCFPGAIRATIHTKGSPVLGLRIYPEYKYCSTLLPYHGIAVLTYSEKAGRYRMSIQPELLVLGRNNVVRVVNNEGVTWFYQDVRYGYA</sequence>
<dbReference type="InterPro" id="IPR007817">
    <property type="entry name" value="Isocyanide_synthase_DIT1"/>
</dbReference>
<dbReference type="Pfam" id="PF05141">
    <property type="entry name" value="DIT1_PvcA"/>
    <property type="match status" value="1"/>
</dbReference>